<dbReference type="GO" id="GO:0042802">
    <property type="term" value="F:identical protein binding"/>
    <property type="evidence" value="ECO:0007669"/>
    <property type="project" value="TreeGrafter"/>
</dbReference>
<name>A0AAJ3NX01_ECOLX</name>
<dbReference type="GO" id="GO:0006046">
    <property type="term" value="P:N-acetylglucosamine catabolic process"/>
    <property type="evidence" value="ECO:0007669"/>
    <property type="project" value="TreeGrafter"/>
</dbReference>
<dbReference type="GO" id="GO:0016853">
    <property type="term" value="F:isomerase activity"/>
    <property type="evidence" value="ECO:0007669"/>
    <property type="project" value="UniProtKB-KW"/>
</dbReference>
<dbReference type="EMBL" id="ADJX01000008">
    <property type="protein sequence ID" value="OSL46907.1"/>
    <property type="molecule type" value="Genomic_DNA"/>
</dbReference>
<dbReference type="CDD" id="cd01399">
    <property type="entry name" value="GlcN6P_deaminase"/>
    <property type="match status" value="1"/>
</dbReference>
<dbReference type="InterPro" id="IPR037171">
    <property type="entry name" value="NagB/RpiA_transferase-like"/>
</dbReference>
<dbReference type="Gene3D" id="3.40.50.1360">
    <property type="match status" value="1"/>
</dbReference>
<dbReference type="AlphaFoldDB" id="A0AAJ3NX01"/>
<dbReference type="PANTHER" id="PTHR11280:SF5">
    <property type="entry name" value="GLUCOSAMINE-6-PHOSPHATE ISOMERASE"/>
    <property type="match status" value="1"/>
</dbReference>
<protein>
    <submittedName>
        <fullName evidence="3">Galactosamine-6-phosphate isomerase</fullName>
    </submittedName>
</protein>
<dbReference type="InterPro" id="IPR004547">
    <property type="entry name" value="Glucosamine6P_isomerase"/>
</dbReference>
<dbReference type="InterPro" id="IPR006148">
    <property type="entry name" value="Glc/Gal-6P_isomerase"/>
</dbReference>
<dbReference type="GO" id="GO:0005829">
    <property type="term" value="C:cytosol"/>
    <property type="evidence" value="ECO:0007669"/>
    <property type="project" value="TreeGrafter"/>
</dbReference>
<evidence type="ECO:0000259" key="2">
    <source>
        <dbReference type="Pfam" id="PF01182"/>
    </source>
</evidence>
<keyword evidence="1" id="KW-0378">Hydrolase</keyword>
<feature type="domain" description="Glucosamine/galactosamine-6-phosphate isomerase" evidence="2">
    <location>
        <begin position="67"/>
        <end position="275"/>
    </location>
</feature>
<reference evidence="3 4" key="1">
    <citation type="submission" date="2010-04" db="EMBL/GenBank/DDBJ databases">
        <title>The Genome Sequence of Escherichia coli H605.</title>
        <authorList>
            <consortium name="The Broad Institute Genome Sequencing Platform"/>
            <consortium name="The Broad Institute Genome Sequencing Center for Infectious Disease"/>
            <person name="Feldgarden M."/>
            <person name="Gordon D.M."/>
            <person name="Johnson J.R."/>
            <person name="Johnston B.D."/>
            <person name="Young S."/>
            <person name="Zeng Q."/>
            <person name="Koehrsen M."/>
            <person name="Alvarado L."/>
            <person name="Berlin A.M."/>
            <person name="Borenstein D."/>
            <person name="Chapman S.B."/>
            <person name="Chen Z."/>
            <person name="Engels R."/>
            <person name="Freedman E."/>
            <person name="Gellesch M."/>
            <person name="Goldberg J."/>
            <person name="Griggs A."/>
            <person name="Gujja S."/>
            <person name="Heilman E.R."/>
            <person name="Heiman D.I."/>
            <person name="Hepburn T.A."/>
            <person name="Howarth C."/>
            <person name="Jen D."/>
            <person name="Larson L."/>
            <person name="Mehta T."/>
            <person name="Park D."/>
            <person name="Pearson M."/>
            <person name="Richards J."/>
            <person name="Roberts A."/>
            <person name="Saif S."/>
            <person name="Shea T.D."/>
            <person name="Shenoy N."/>
            <person name="Sisk P."/>
            <person name="Stolte C."/>
            <person name="Sykes S.N."/>
            <person name="Walk T."/>
            <person name="White J."/>
            <person name="Yandava C."/>
            <person name="Haas B."/>
            <person name="Henn M.R."/>
            <person name="Nusbaum C."/>
            <person name="Birren B."/>
        </authorList>
    </citation>
    <scope>NUCLEOTIDE SEQUENCE [LARGE SCALE GENOMIC DNA]</scope>
    <source>
        <strain evidence="3 4">H605</strain>
    </source>
</reference>
<dbReference type="InterPro" id="IPR018321">
    <property type="entry name" value="Glucosamine6P_isomerase_CS"/>
</dbReference>
<accession>A0AAJ3NX01</accession>
<dbReference type="PANTHER" id="PTHR11280">
    <property type="entry name" value="GLUCOSAMINE-6-PHOSPHATE ISOMERASE"/>
    <property type="match status" value="1"/>
</dbReference>
<dbReference type="Pfam" id="PF01182">
    <property type="entry name" value="Glucosamine_iso"/>
    <property type="match status" value="1"/>
</dbReference>
<dbReference type="Proteomes" id="UP000243401">
    <property type="component" value="Unassembled WGS sequence"/>
</dbReference>
<sequence>MRRERLIRPTKSCKFNILQKQCRTDKRSASGNLAFVIGLRITPGGASLHKEFLLMQTLQQVENYTVLSERASEYLLDVIRSKPNAVICLATGATPLLTYHYLVEKIHQQHVDVSQLTFVKLDEWVDLPLTVPGTCETFLQQHIVQPLGLREDQLISFRSEEINETECERVTNLIARKGGLDLCVLGLGKNGHLGLNEPGESLQPACHISQLDAKTQQHEMLKTAGRPVTRGITLGLKDILNAREVLLLVTGEGKQDATERFLTAKVSTTIPASFLWLHNYFTCVIDEMCRR</sequence>
<organism evidence="3 4">
    <name type="scientific">Escherichia coli H605</name>
    <dbReference type="NCBI Taxonomy" id="656410"/>
    <lineage>
        <taxon>Bacteria</taxon>
        <taxon>Pseudomonadati</taxon>
        <taxon>Pseudomonadota</taxon>
        <taxon>Gammaproteobacteria</taxon>
        <taxon>Enterobacterales</taxon>
        <taxon>Enterobacteriaceae</taxon>
        <taxon>Escherichia</taxon>
    </lineage>
</organism>
<gene>
    <name evidence="3" type="ORF">EATG_01994</name>
</gene>
<evidence type="ECO:0000313" key="3">
    <source>
        <dbReference type="EMBL" id="OSL46907.1"/>
    </source>
</evidence>
<dbReference type="GO" id="GO:0006043">
    <property type="term" value="P:glucosamine catabolic process"/>
    <property type="evidence" value="ECO:0007669"/>
    <property type="project" value="TreeGrafter"/>
</dbReference>
<proteinExistence type="predicted"/>
<dbReference type="SUPFAM" id="SSF100950">
    <property type="entry name" value="NagB/RpiA/CoA transferase-like"/>
    <property type="match status" value="1"/>
</dbReference>
<keyword evidence="3" id="KW-0413">Isomerase</keyword>
<evidence type="ECO:0000256" key="1">
    <source>
        <dbReference type="ARBA" id="ARBA00022801"/>
    </source>
</evidence>
<dbReference type="NCBIfam" id="NF007291">
    <property type="entry name" value="PRK09762.1"/>
    <property type="match status" value="1"/>
</dbReference>
<dbReference type="PROSITE" id="PS01161">
    <property type="entry name" value="GLC_GALNAC_ISOMERASE"/>
    <property type="match status" value="1"/>
</dbReference>
<dbReference type="GO" id="GO:0005975">
    <property type="term" value="P:carbohydrate metabolic process"/>
    <property type="evidence" value="ECO:0007669"/>
    <property type="project" value="InterPro"/>
</dbReference>
<evidence type="ECO:0000313" key="4">
    <source>
        <dbReference type="Proteomes" id="UP000243401"/>
    </source>
</evidence>
<dbReference type="GO" id="GO:0004342">
    <property type="term" value="F:glucosamine-6-phosphate deaminase activity"/>
    <property type="evidence" value="ECO:0007669"/>
    <property type="project" value="InterPro"/>
</dbReference>
<dbReference type="GO" id="GO:0019262">
    <property type="term" value="P:N-acetylneuraminate catabolic process"/>
    <property type="evidence" value="ECO:0007669"/>
    <property type="project" value="TreeGrafter"/>
</dbReference>
<comment type="caution">
    <text evidence="3">The sequence shown here is derived from an EMBL/GenBank/DDBJ whole genome shotgun (WGS) entry which is preliminary data.</text>
</comment>